<keyword evidence="1" id="KW-0472">Membrane</keyword>
<proteinExistence type="predicted"/>
<feature type="transmembrane region" description="Helical" evidence="1">
    <location>
        <begin position="7"/>
        <end position="24"/>
    </location>
</feature>
<organism evidence="2 3">
    <name type="scientific">Paralabilibaculum antarcticum</name>
    <dbReference type="NCBI Taxonomy" id="2912572"/>
    <lineage>
        <taxon>Bacteria</taxon>
        <taxon>Pseudomonadati</taxon>
        <taxon>Bacteroidota</taxon>
        <taxon>Bacteroidia</taxon>
        <taxon>Marinilabiliales</taxon>
        <taxon>Marinifilaceae</taxon>
        <taxon>Paralabilibaculum</taxon>
    </lineage>
</organism>
<accession>A0ABT5VR87</accession>
<evidence type="ECO:0000313" key="3">
    <source>
        <dbReference type="Proteomes" id="UP001528920"/>
    </source>
</evidence>
<name>A0ABT5VR87_9BACT</name>
<comment type="caution">
    <text evidence="2">The sequence shown here is derived from an EMBL/GenBank/DDBJ whole genome shotgun (WGS) entry which is preliminary data.</text>
</comment>
<sequence>MKTKKKILFGVVVVIMGFNLLLQGNKNQPNVKLENISTMAMATGEEDPDEVDPTILPTGFIDWLGEIVGF</sequence>
<gene>
    <name evidence="2" type="ORF">L3049_07965</name>
</gene>
<dbReference type="RefSeq" id="WP_275109276.1">
    <property type="nucleotide sequence ID" value="NZ_JAKJSC010000001.1"/>
</dbReference>
<dbReference type="EMBL" id="JAKJSC010000001">
    <property type="protein sequence ID" value="MDE5417941.1"/>
    <property type="molecule type" value="Genomic_DNA"/>
</dbReference>
<keyword evidence="1" id="KW-0812">Transmembrane</keyword>
<dbReference type="Proteomes" id="UP001528920">
    <property type="component" value="Unassembled WGS sequence"/>
</dbReference>
<keyword evidence="3" id="KW-1185">Reference proteome</keyword>
<protein>
    <submittedName>
        <fullName evidence="2">Uncharacterized protein</fullName>
    </submittedName>
</protein>
<reference evidence="2 3" key="1">
    <citation type="submission" date="2022-01" db="EMBL/GenBank/DDBJ databases">
        <title>Labilibaculum sp. nov, a marine bacterium isolated from Antarctica.</title>
        <authorList>
            <person name="Dai W."/>
        </authorList>
    </citation>
    <scope>NUCLEOTIDE SEQUENCE [LARGE SCALE GENOMIC DNA]</scope>
    <source>
        <strain evidence="2 3">DW002</strain>
    </source>
</reference>
<evidence type="ECO:0000256" key="1">
    <source>
        <dbReference type="SAM" id="Phobius"/>
    </source>
</evidence>
<keyword evidence="1" id="KW-1133">Transmembrane helix</keyword>
<evidence type="ECO:0000313" key="2">
    <source>
        <dbReference type="EMBL" id="MDE5417941.1"/>
    </source>
</evidence>